<evidence type="ECO:0000259" key="4">
    <source>
        <dbReference type="PROSITE" id="PS50013"/>
    </source>
</evidence>
<evidence type="ECO:0000256" key="1">
    <source>
        <dbReference type="ARBA" id="ARBA00004123"/>
    </source>
</evidence>
<proteinExistence type="predicted"/>
<keyword evidence="2" id="KW-0539">Nucleus</keyword>
<reference evidence="5" key="1">
    <citation type="submission" date="2016-10" db="EMBL/GenBank/DDBJ databases">
        <authorList>
            <person name="Benchimol M."/>
            <person name="Almeida L.G."/>
            <person name="Vasconcelos A.T."/>
            <person name="Perreira-Neves A."/>
            <person name="Rosa I.A."/>
            <person name="Tasca T."/>
            <person name="Bogo M.R."/>
            <person name="de Souza W."/>
        </authorList>
    </citation>
    <scope>NUCLEOTIDE SEQUENCE [LARGE SCALE GENOMIC DNA]</scope>
    <source>
        <strain evidence="5">K</strain>
    </source>
</reference>
<evidence type="ECO:0000256" key="2">
    <source>
        <dbReference type="ARBA" id="ARBA00023242"/>
    </source>
</evidence>
<protein>
    <submittedName>
        <fullName evidence="5">Chromobox-like protein 5</fullName>
    </submittedName>
</protein>
<dbReference type="RefSeq" id="XP_068354001.1">
    <property type="nucleotide sequence ID" value="XM_068508470.1"/>
</dbReference>
<dbReference type="InterPro" id="IPR016197">
    <property type="entry name" value="Chromo-like_dom_sf"/>
</dbReference>
<dbReference type="PROSITE" id="PS00598">
    <property type="entry name" value="CHROMO_1"/>
    <property type="match status" value="1"/>
</dbReference>
<feature type="compositionally biased region" description="Polar residues" evidence="3">
    <location>
        <begin position="92"/>
        <end position="105"/>
    </location>
</feature>
<dbReference type="InterPro" id="IPR051219">
    <property type="entry name" value="Heterochromatin_chromo-domain"/>
</dbReference>
<keyword evidence="6" id="KW-1185">Reference proteome</keyword>
<feature type="compositionally biased region" description="Low complexity" evidence="3">
    <location>
        <begin position="111"/>
        <end position="121"/>
    </location>
</feature>
<comment type="caution">
    <text evidence="5">The sequence shown here is derived from an EMBL/GenBank/DDBJ whole genome shotgun (WGS) entry which is preliminary data.</text>
</comment>
<dbReference type="SMART" id="SM00298">
    <property type="entry name" value="CHROMO"/>
    <property type="match status" value="1"/>
</dbReference>
<feature type="domain" description="Chromo" evidence="4">
    <location>
        <begin position="6"/>
        <end position="64"/>
    </location>
</feature>
<dbReference type="InterPro" id="IPR023780">
    <property type="entry name" value="Chromo_domain"/>
</dbReference>
<sequence>MSDTEYEVEAVVDFRVYRGKEQYLIKWVGYPSDANTWEDLSNLNCDDFINQFRKAHPEKIENESKKLKNSKKTVVPKTSKATEKPVVKDNPKNSPKTSPASSQTPKETVSKSKQSTSSKSKVVGVYKSKGIYYYTISENGKTKDVKSAQARAKYATEIIQFLEEKNRIETDQK</sequence>
<comment type="subcellular location">
    <subcellularLocation>
        <location evidence="1">Nucleus</location>
    </subcellularLocation>
</comment>
<dbReference type="Gene3D" id="2.40.50.40">
    <property type="match status" value="1"/>
</dbReference>
<feature type="region of interest" description="Disordered" evidence="3">
    <location>
        <begin position="60"/>
        <end position="121"/>
    </location>
</feature>
<organism evidence="5 6">
    <name type="scientific">Tritrichomonas foetus</name>
    <dbReference type="NCBI Taxonomy" id="1144522"/>
    <lineage>
        <taxon>Eukaryota</taxon>
        <taxon>Metamonada</taxon>
        <taxon>Parabasalia</taxon>
        <taxon>Tritrichomonadida</taxon>
        <taxon>Tritrichomonadidae</taxon>
        <taxon>Tritrichomonas</taxon>
    </lineage>
</organism>
<dbReference type="OrthoDB" id="273092at2759"/>
<dbReference type="PROSITE" id="PS50013">
    <property type="entry name" value="CHROMO_2"/>
    <property type="match status" value="1"/>
</dbReference>
<dbReference type="AlphaFoldDB" id="A0A1J4JP10"/>
<feature type="compositionally biased region" description="Basic and acidic residues" evidence="3">
    <location>
        <begin position="80"/>
        <end position="91"/>
    </location>
</feature>
<dbReference type="Pfam" id="PF00385">
    <property type="entry name" value="Chromo"/>
    <property type="match status" value="1"/>
</dbReference>
<dbReference type="CDD" id="cd00024">
    <property type="entry name" value="CD_CSD"/>
    <property type="match status" value="1"/>
</dbReference>
<evidence type="ECO:0000313" key="6">
    <source>
        <dbReference type="Proteomes" id="UP000179807"/>
    </source>
</evidence>
<gene>
    <name evidence="5" type="ORF">TRFO_32389</name>
</gene>
<evidence type="ECO:0000313" key="5">
    <source>
        <dbReference type="EMBL" id="OHT00865.1"/>
    </source>
</evidence>
<accession>A0A1J4JP10</accession>
<name>A0A1J4JP10_9EUKA</name>
<evidence type="ECO:0000256" key="3">
    <source>
        <dbReference type="SAM" id="MobiDB-lite"/>
    </source>
</evidence>
<dbReference type="EMBL" id="MLAK01000936">
    <property type="protein sequence ID" value="OHT00865.1"/>
    <property type="molecule type" value="Genomic_DNA"/>
</dbReference>
<dbReference type="VEuPathDB" id="TrichDB:TRFO_32389"/>
<dbReference type="InterPro" id="IPR000953">
    <property type="entry name" value="Chromo/chromo_shadow_dom"/>
</dbReference>
<dbReference type="InterPro" id="IPR023779">
    <property type="entry name" value="Chromodomain_CS"/>
</dbReference>
<dbReference type="Proteomes" id="UP000179807">
    <property type="component" value="Unassembled WGS sequence"/>
</dbReference>
<dbReference type="PANTHER" id="PTHR22812">
    <property type="entry name" value="CHROMOBOX PROTEIN"/>
    <property type="match status" value="1"/>
</dbReference>
<dbReference type="GeneID" id="94843174"/>
<dbReference type="SUPFAM" id="SSF54160">
    <property type="entry name" value="Chromo domain-like"/>
    <property type="match status" value="1"/>
</dbReference>
<dbReference type="GO" id="GO:0005634">
    <property type="term" value="C:nucleus"/>
    <property type="evidence" value="ECO:0007669"/>
    <property type="project" value="UniProtKB-SubCell"/>
</dbReference>